<feature type="domain" description="Alcohol dehydrogenase-like C-terminal" evidence="2">
    <location>
        <begin position="193"/>
        <end position="315"/>
    </location>
</feature>
<sequence>MEKRTGTYYIFNKPHAPLTEHSESIPMLMHGELLVKITYATLCGSDLHTYAGLRQEPCPTILGHEIVGIVEEIEASHTGLDGAGVPINLGDTITWTVFASDPTTGSYSAETPQKNTDLYKYGHRQLTETDTFHGGLATHIILRAHTHIRVLPKHIPLAVAATINCAIATAAGAIRLAGDMTGKNVLISGMGLLGLTAVAMCNELGAAHIVVTDIDEQRLTLAKEFGASIRIIQGMTKSNDLPTKIDRFIDMSGSPDAMELGIEQLHINGCAVFVGAVFKQRKTQIDAEQVIRKLLTIKGLHNYNYTDFSFAVDFMIAHGHKYPFARLIEKEYTLQQINDAFSFALHKKPIRAGIKINNNESW</sequence>
<dbReference type="InterPro" id="IPR013149">
    <property type="entry name" value="ADH-like_C"/>
</dbReference>
<dbReference type="Gene3D" id="3.90.180.10">
    <property type="entry name" value="Medium-chain alcohol dehydrogenases, catalytic domain"/>
    <property type="match status" value="1"/>
</dbReference>
<dbReference type="Proteomes" id="UP001597545">
    <property type="component" value="Unassembled WGS sequence"/>
</dbReference>
<dbReference type="SUPFAM" id="SSF51735">
    <property type="entry name" value="NAD(P)-binding Rossmann-fold domains"/>
    <property type="match status" value="1"/>
</dbReference>
<reference evidence="5" key="1">
    <citation type="journal article" date="2019" name="Int. J. Syst. Evol. Microbiol.">
        <title>The Global Catalogue of Microorganisms (GCM) 10K type strain sequencing project: providing services to taxonomists for standard genome sequencing and annotation.</title>
        <authorList>
            <consortium name="The Broad Institute Genomics Platform"/>
            <consortium name="The Broad Institute Genome Sequencing Center for Infectious Disease"/>
            <person name="Wu L."/>
            <person name="Ma J."/>
        </authorList>
    </citation>
    <scope>NUCLEOTIDE SEQUENCE [LARGE SCALE GENOMIC DNA]</scope>
    <source>
        <strain evidence="5">KCTC 42662</strain>
    </source>
</reference>
<dbReference type="RefSeq" id="WP_380903947.1">
    <property type="nucleotide sequence ID" value="NZ_JBHUEG010000001.1"/>
</dbReference>
<evidence type="ECO:0000313" key="5">
    <source>
        <dbReference type="Proteomes" id="UP001597545"/>
    </source>
</evidence>
<dbReference type="Pfam" id="PF00107">
    <property type="entry name" value="ADH_zinc_N"/>
    <property type="match status" value="1"/>
</dbReference>
<dbReference type="PANTHER" id="PTHR43401">
    <property type="entry name" value="L-THREONINE 3-DEHYDROGENASE"/>
    <property type="match status" value="1"/>
</dbReference>
<evidence type="ECO:0000313" key="4">
    <source>
        <dbReference type="EMBL" id="MFD2548313.1"/>
    </source>
</evidence>
<name>A0ABW5KJF9_9SPHI</name>
<protein>
    <submittedName>
        <fullName evidence="4">Zinc-binding dehydrogenase</fullName>
    </submittedName>
</protein>
<accession>A0ABW5KJF9</accession>
<evidence type="ECO:0000259" key="2">
    <source>
        <dbReference type="Pfam" id="PF00107"/>
    </source>
</evidence>
<comment type="caution">
    <text evidence="4">The sequence shown here is derived from an EMBL/GenBank/DDBJ whole genome shotgun (WGS) entry which is preliminary data.</text>
</comment>
<dbReference type="InterPro" id="IPR036291">
    <property type="entry name" value="NAD(P)-bd_dom_sf"/>
</dbReference>
<keyword evidence="5" id="KW-1185">Reference proteome</keyword>
<dbReference type="InterPro" id="IPR011032">
    <property type="entry name" value="GroES-like_sf"/>
</dbReference>
<dbReference type="SUPFAM" id="SSF50129">
    <property type="entry name" value="GroES-like"/>
    <property type="match status" value="1"/>
</dbReference>
<dbReference type="EMBL" id="JBHULR010000004">
    <property type="protein sequence ID" value="MFD2548313.1"/>
    <property type="molecule type" value="Genomic_DNA"/>
</dbReference>
<keyword evidence="1" id="KW-0560">Oxidoreductase</keyword>
<gene>
    <name evidence="4" type="ORF">ACFSR5_11735</name>
</gene>
<organism evidence="4 5">
    <name type="scientific">Sphingobacterium suaedae</name>
    <dbReference type="NCBI Taxonomy" id="1686402"/>
    <lineage>
        <taxon>Bacteria</taxon>
        <taxon>Pseudomonadati</taxon>
        <taxon>Bacteroidota</taxon>
        <taxon>Sphingobacteriia</taxon>
        <taxon>Sphingobacteriales</taxon>
        <taxon>Sphingobacteriaceae</taxon>
        <taxon>Sphingobacterium</taxon>
    </lineage>
</organism>
<dbReference type="Pfam" id="PF08240">
    <property type="entry name" value="ADH_N"/>
    <property type="match status" value="1"/>
</dbReference>
<evidence type="ECO:0000259" key="3">
    <source>
        <dbReference type="Pfam" id="PF08240"/>
    </source>
</evidence>
<feature type="domain" description="Alcohol dehydrogenase-like N-terminal" evidence="3">
    <location>
        <begin position="31"/>
        <end position="149"/>
    </location>
</feature>
<dbReference type="PANTHER" id="PTHR43401:SF2">
    <property type="entry name" value="L-THREONINE 3-DEHYDROGENASE"/>
    <property type="match status" value="1"/>
</dbReference>
<dbReference type="InterPro" id="IPR050129">
    <property type="entry name" value="Zn_alcohol_dh"/>
</dbReference>
<dbReference type="Gene3D" id="3.40.50.720">
    <property type="entry name" value="NAD(P)-binding Rossmann-like Domain"/>
    <property type="match status" value="1"/>
</dbReference>
<evidence type="ECO:0000256" key="1">
    <source>
        <dbReference type="ARBA" id="ARBA00023002"/>
    </source>
</evidence>
<dbReference type="InterPro" id="IPR013154">
    <property type="entry name" value="ADH-like_N"/>
</dbReference>
<proteinExistence type="predicted"/>